<dbReference type="Gene3D" id="1.10.8.270">
    <property type="entry name" value="putative rabgap domain of human tbc1 domain family member 14 like domains"/>
    <property type="match status" value="1"/>
</dbReference>
<accession>A0A1J4KPK9</accession>
<reference evidence="2" key="1">
    <citation type="submission" date="2016-10" db="EMBL/GenBank/DDBJ databases">
        <authorList>
            <person name="Benchimol M."/>
            <person name="Almeida L.G."/>
            <person name="Vasconcelos A.T."/>
            <person name="Perreira-Neves A."/>
            <person name="Rosa I.A."/>
            <person name="Tasca T."/>
            <person name="Bogo M.R."/>
            <person name="de Souza W."/>
        </authorList>
    </citation>
    <scope>NUCLEOTIDE SEQUENCE [LARGE SCALE GENOMIC DNA]</scope>
    <source>
        <strain evidence="2">K</strain>
    </source>
</reference>
<sequence length="327" mass="38373">MKIFRRKSDYSKIVDSNDWILPQDINVEPKLGIEVNHVEIEAWNLFLDRFPNLPQNHFDKLDQMALHGIPENIRKKAYLILTNSHNANQFPLPPLDDLPQEMIDMNKNQIHNDVKRTYKCMLWMMKPENKERSEKLLTHLMLSDAALGYSQGMNYFVPLFASIMNDCKTYWTIYHLFHDEIHNQAYIMDPSMEGLMFHLKVHDVFLQAKIPKIYKIMKTLEIDPILYVPQWMLTAGLGLSMPSSLVYLILDRYVYFGQRSTHSLILAFIKCQENLIAKATQQKDIHEILNNFGNLFFETNLKDFIKNWDGLMIPSPDYTAVIAFVNK</sequence>
<protein>
    <recommendedName>
        <fullName evidence="1">Rab-GAP TBC domain-containing protein</fullName>
    </recommendedName>
</protein>
<dbReference type="InterPro" id="IPR050302">
    <property type="entry name" value="Rab_GAP_TBC_domain"/>
</dbReference>
<dbReference type="EMBL" id="MLAK01000549">
    <property type="protein sequence ID" value="OHT13042.1"/>
    <property type="molecule type" value="Genomic_DNA"/>
</dbReference>
<dbReference type="AlphaFoldDB" id="A0A1J4KPK9"/>
<dbReference type="InterPro" id="IPR000195">
    <property type="entry name" value="Rab-GAP-TBC_dom"/>
</dbReference>
<proteinExistence type="predicted"/>
<dbReference type="Pfam" id="PF00566">
    <property type="entry name" value="RabGAP-TBC"/>
    <property type="match status" value="1"/>
</dbReference>
<dbReference type="VEuPathDB" id="TrichDB:TRFO_03456"/>
<name>A0A1J4KPK9_9EUKA</name>
<organism evidence="2 3">
    <name type="scientific">Tritrichomonas foetus</name>
    <dbReference type="NCBI Taxonomy" id="1144522"/>
    <lineage>
        <taxon>Eukaryota</taxon>
        <taxon>Metamonada</taxon>
        <taxon>Parabasalia</taxon>
        <taxon>Tritrichomonadida</taxon>
        <taxon>Tritrichomonadidae</taxon>
        <taxon>Tritrichomonas</taxon>
    </lineage>
</organism>
<dbReference type="OrthoDB" id="159449at2759"/>
<dbReference type="PROSITE" id="PS50086">
    <property type="entry name" value="TBC_RABGAP"/>
    <property type="match status" value="1"/>
</dbReference>
<evidence type="ECO:0000259" key="1">
    <source>
        <dbReference type="PROSITE" id="PS50086"/>
    </source>
</evidence>
<dbReference type="GO" id="GO:0031267">
    <property type="term" value="F:small GTPase binding"/>
    <property type="evidence" value="ECO:0007669"/>
    <property type="project" value="TreeGrafter"/>
</dbReference>
<feature type="domain" description="Rab-GAP TBC" evidence="1">
    <location>
        <begin position="68"/>
        <end position="257"/>
    </location>
</feature>
<dbReference type="PANTHER" id="PTHR47219:SF9">
    <property type="entry name" value="GTPASE ACTIVATING PROTEIN AND CENTROSOME-ASSOCIATED, ISOFORM B"/>
    <property type="match status" value="1"/>
</dbReference>
<evidence type="ECO:0000313" key="2">
    <source>
        <dbReference type="EMBL" id="OHT13042.1"/>
    </source>
</evidence>
<evidence type="ECO:0000313" key="3">
    <source>
        <dbReference type="Proteomes" id="UP000179807"/>
    </source>
</evidence>
<dbReference type="Gene3D" id="1.10.472.80">
    <property type="entry name" value="Ypt/Rab-GAP domain of gyp1p, domain 3"/>
    <property type="match status" value="1"/>
</dbReference>
<dbReference type="GeneID" id="94826010"/>
<dbReference type="RefSeq" id="XP_068366178.1">
    <property type="nucleotide sequence ID" value="XM_068491306.1"/>
</dbReference>
<keyword evidence="3" id="KW-1185">Reference proteome</keyword>
<dbReference type="InterPro" id="IPR035969">
    <property type="entry name" value="Rab-GAP_TBC_sf"/>
</dbReference>
<comment type="caution">
    <text evidence="2">The sequence shown here is derived from an EMBL/GenBank/DDBJ whole genome shotgun (WGS) entry which is preliminary data.</text>
</comment>
<dbReference type="PANTHER" id="PTHR47219">
    <property type="entry name" value="RAB GTPASE-ACTIVATING PROTEIN 1-LIKE"/>
    <property type="match status" value="1"/>
</dbReference>
<gene>
    <name evidence="2" type="ORF">TRFO_03456</name>
</gene>
<dbReference type="SMART" id="SM00164">
    <property type="entry name" value="TBC"/>
    <property type="match status" value="1"/>
</dbReference>
<dbReference type="SUPFAM" id="SSF47923">
    <property type="entry name" value="Ypt/Rab-GAP domain of gyp1p"/>
    <property type="match status" value="2"/>
</dbReference>
<dbReference type="GO" id="GO:0005096">
    <property type="term" value="F:GTPase activator activity"/>
    <property type="evidence" value="ECO:0007669"/>
    <property type="project" value="TreeGrafter"/>
</dbReference>
<dbReference type="Proteomes" id="UP000179807">
    <property type="component" value="Unassembled WGS sequence"/>
</dbReference>